<dbReference type="GO" id="GO:0000166">
    <property type="term" value="F:nucleotide binding"/>
    <property type="evidence" value="ECO:0007669"/>
    <property type="project" value="UniProtKB-KW"/>
</dbReference>
<dbReference type="GO" id="GO:0050897">
    <property type="term" value="F:cobalt ion binding"/>
    <property type="evidence" value="ECO:0007669"/>
    <property type="project" value="InterPro"/>
</dbReference>
<comment type="caution">
    <text evidence="18">The sequence shown here is derived from an EMBL/GenBank/DDBJ whole genome shotgun (WGS) entry which is preliminary data.</text>
</comment>
<name>A0A8J3YY99_9ACTN</name>
<evidence type="ECO:0000256" key="5">
    <source>
        <dbReference type="ARBA" id="ARBA00022628"/>
    </source>
</evidence>
<evidence type="ECO:0000256" key="14">
    <source>
        <dbReference type="SAM" id="MobiDB-lite"/>
    </source>
</evidence>
<dbReference type="PANTHER" id="PTHR43371:SF1">
    <property type="entry name" value="RIBONUCLEOSIDE-DIPHOSPHATE REDUCTASE"/>
    <property type="match status" value="1"/>
</dbReference>
<dbReference type="NCBIfam" id="NF005122">
    <property type="entry name" value="PRK06556.1"/>
    <property type="match status" value="1"/>
</dbReference>
<feature type="region of interest" description="Disordered" evidence="14">
    <location>
        <begin position="1"/>
        <end position="51"/>
    </location>
</feature>
<dbReference type="FunFam" id="3.20.70.20:FF:000007">
    <property type="entry name" value="Vitamin B12-dependent ribonucleotide reductase"/>
    <property type="match status" value="1"/>
</dbReference>
<evidence type="ECO:0000256" key="6">
    <source>
        <dbReference type="ARBA" id="ARBA00022634"/>
    </source>
</evidence>
<evidence type="ECO:0000256" key="11">
    <source>
        <dbReference type="ARBA" id="ARBA00025437"/>
    </source>
</evidence>
<evidence type="ECO:0000256" key="9">
    <source>
        <dbReference type="ARBA" id="ARBA00023157"/>
    </source>
</evidence>
<evidence type="ECO:0000259" key="16">
    <source>
        <dbReference type="Pfam" id="PF08471"/>
    </source>
</evidence>
<evidence type="ECO:0000313" key="19">
    <source>
        <dbReference type="Proteomes" id="UP000612585"/>
    </source>
</evidence>
<keyword evidence="5 13" id="KW-0846">Cobalamin</keyword>
<dbReference type="GO" id="GO:0004748">
    <property type="term" value="F:ribonucleoside-diphosphate reductase activity, thioredoxin disulfide as acceptor"/>
    <property type="evidence" value="ECO:0007669"/>
    <property type="project" value="UniProtKB-EC"/>
</dbReference>
<feature type="domain" description="Ribonucleotide reductase class II vitamin B12-dependent N-terminal" evidence="16">
    <location>
        <begin position="81"/>
        <end position="171"/>
    </location>
</feature>
<keyword evidence="8 13" id="KW-0560">Oxidoreductase</keyword>
<keyword evidence="10 13" id="KW-0170">Cobalt</keyword>
<proteinExistence type="inferred from homology"/>
<organism evidence="18 19">
    <name type="scientific">Virgisporangium aurantiacum</name>
    <dbReference type="NCBI Taxonomy" id="175570"/>
    <lineage>
        <taxon>Bacteria</taxon>
        <taxon>Bacillati</taxon>
        <taxon>Actinomycetota</taxon>
        <taxon>Actinomycetes</taxon>
        <taxon>Micromonosporales</taxon>
        <taxon>Micromonosporaceae</taxon>
        <taxon>Virgisporangium</taxon>
    </lineage>
</organism>
<evidence type="ECO:0000256" key="8">
    <source>
        <dbReference type="ARBA" id="ARBA00023002"/>
    </source>
</evidence>
<comment type="function">
    <text evidence="11 13">Catalyzes the reduction of ribonucleotides to deoxyribonucleotides. May function to provide a pool of deoxyribonucleotide precursors for DNA repair during oxygen limitation and/or for immediate growth after restoration of oxygen.</text>
</comment>
<reference evidence="18" key="1">
    <citation type="submission" date="2021-01" db="EMBL/GenBank/DDBJ databases">
        <title>Whole genome shotgun sequence of Virgisporangium aurantiacum NBRC 16421.</title>
        <authorList>
            <person name="Komaki H."/>
            <person name="Tamura T."/>
        </authorList>
    </citation>
    <scope>NUCLEOTIDE SEQUENCE</scope>
    <source>
        <strain evidence="18">NBRC 16421</strain>
    </source>
</reference>
<dbReference type="Pfam" id="PF12637">
    <property type="entry name" value="TSCPD"/>
    <property type="match status" value="1"/>
</dbReference>
<evidence type="ECO:0000259" key="17">
    <source>
        <dbReference type="Pfam" id="PF12637"/>
    </source>
</evidence>
<dbReference type="InterPro" id="IPR000788">
    <property type="entry name" value="RNR_lg_C"/>
</dbReference>
<evidence type="ECO:0000259" key="15">
    <source>
        <dbReference type="Pfam" id="PF02867"/>
    </source>
</evidence>
<keyword evidence="19" id="KW-1185">Reference proteome</keyword>
<dbReference type="EC" id="1.17.4.1" evidence="3 13"/>
<protein>
    <recommendedName>
        <fullName evidence="4 13">Vitamin B12-dependent ribonucleotide reductase</fullName>
        <ecNumber evidence="3 13">1.17.4.1</ecNumber>
    </recommendedName>
</protein>
<keyword evidence="9" id="KW-1015">Disulfide bond</keyword>
<dbReference type="EMBL" id="BOPG01000003">
    <property type="protein sequence ID" value="GIJ52878.1"/>
    <property type="molecule type" value="Genomic_DNA"/>
</dbReference>
<dbReference type="Pfam" id="PF08471">
    <property type="entry name" value="Ribonuc_red_2_N"/>
    <property type="match status" value="1"/>
</dbReference>
<feature type="domain" description="TSCPD" evidence="17">
    <location>
        <begin position="767"/>
        <end position="869"/>
    </location>
</feature>
<evidence type="ECO:0000256" key="13">
    <source>
        <dbReference type="RuleBase" id="RU364064"/>
    </source>
</evidence>
<dbReference type="InterPro" id="IPR024434">
    <property type="entry name" value="TSCPD_dom"/>
</dbReference>
<evidence type="ECO:0000256" key="1">
    <source>
        <dbReference type="ARBA" id="ARBA00001922"/>
    </source>
</evidence>
<dbReference type="GO" id="GO:0031419">
    <property type="term" value="F:cobalamin binding"/>
    <property type="evidence" value="ECO:0007669"/>
    <property type="project" value="UniProtKB-KW"/>
</dbReference>
<dbReference type="PRINTS" id="PR01183">
    <property type="entry name" value="RIBORDTASEM1"/>
</dbReference>
<dbReference type="InterPro" id="IPR013678">
    <property type="entry name" value="RNR_2_N"/>
</dbReference>
<gene>
    <name evidence="18" type="primary">nrdA</name>
    <name evidence="18" type="ORF">Vau01_003940</name>
</gene>
<dbReference type="Pfam" id="PF02867">
    <property type="entry name" value="Ribonuc_red_lgC"/>
    <property type="match status" value="1"/>
</dbReference>
<sequence length="977" mass="105166">MTSEQPEGASLMAGESTTKGSTAPAAGSTSNGNGNGIVSARTGGKRAANGNASAKGLKINRVWTTAGVHPYDEVTWERRDVVMTNWRDGSINFEQRGVEYPDFWSINAANIVTTKYFRGAVGTSEREWSLKQLIDRVVKTYRASGEANGYFASPADAEVFEHELTWMLLHQVFSFNSPVWFNVGTASPQQVSACFILAVDDSMDSILDWYKEEGLIFKGGSGSGVNLSRIRASKELLSSGGTASGPVSFMRGADASAGTIKSGGATRRAAKMVILDVDHPDVEEFIETKAREENKIRALRDAGFDMDLGGSDIVSVQYQNANNSVRVSEEYMTAVEKGTDFALRGRLDNKPIESIDARTLWRKLATAAWECADPGIQYDDTINAWHTCPETGRITASNPCSEYMHLDNSSCNLASLNLMKFVGSDGSFAVERFVKSVELVITAMDISICFADFPTEKIGVTTRAYRQLGIGYANLGALLMASGLAYDSDGGRSLAAAITSVMTGTAYRRSAELAGVVGPYEGYARNAKAHTRVMRKHAAANASVVPNGDIDGALLAASTQQWQKCLEIGERNGWRNAQASVLAPTGTIGLMMDCDTTGVEPDLALVKFKKLVGGGSMQIVNQTVPRALRNLGYQEEQVEAVVEYIAEHGHVVDAPGLRQEHYSVFDCAMGERSIAPMGHVRMMAAIQPFISGAISKTVNMPESATVEEVENIYFQGWKLGLKALAIYRDNCKVGQPLSAGKSAKKDVEKAEPEKVIEYRPVRKRLPKKRPSQTVSFSVAGAEGYLTASSYPDDGLGEVFLKMSKQGSTLAGVMDAFSVAISIGLQYGVPLETYVSKFTNMRFEPAGMTDDPDIRMATSVMDYIFRRLALDFLPYDDRADIGIFTAAERAQQVREEAGEADMAAIAASAPVEAPTPAPVPVAEVKETPVKRVGSSTELLEAVQGKAADAPLCFTCGTKMRPAGSCYVCEGCGSTSGCS</sequence>
<accession>A0A8J3YY99</accession>
<evidence type="ECO:0000313" key="18">
    <source>
        <dbReference type="EMBL" id="GIJ52878.1"/>
    </source>
</evidence>
<dbReference type="SUPFAM" id="SSF51998">
    <property type="entry name" value="PFL-like glycyl radical enzymes"/>
    <property type="match status" value="1"/>
</dbReference>
<evidence type="ECO:0000256" key="3">
    <source>
        <dbReference type="ARBA" id="ARBA00012274"/>
    </source>
</evidence>
<dbReference type="InterPro" id="IPR013344">
    <property type="entry name" value="RNR_NrdJ/NrdZ"/>
</dbReference>
<dbReference type="NCBIfam" id="TIGR02504">
    <property type="entry name" value="NrdJ_Z"/>
    <property type="match status" value="1"/>
</dbReference>
<evidence type="ECO:0000256" key="10">
    <source>
        <dbReference type="ARBA" id="ARBA00023285"/>
    </source>
</evidence>
<dbReference type="CDD" id="cd02888">
    <property type="entry name" value="RNR_II_dimer"/>
    <property type="match status" value="1"/>
</dbReference>
<dbReference type="InterPro" id="IPR050862">
    <property type="entry name" value="RdRp_reductase_class-2"/>
</dbReference>
<dbReference type="Gene3D" id="3.20.70.20">
    <property type="match status" value="1"/>
</dbReference>
<comment type="catalytic activity">
    <reaction evidence="12 13">
        <text>a 2'-deoxyribonucleoside 5'-diphosphate + [thioredoxin]-disulfide + H2O = a ribonucleoside 5'-diphosphate + [thioredoxin]-dithiol</text>
        <dbReference type="Rhea" id="RHEA:23252"/>
        <dbReference type="Rhea" id="RHEA-COMP:10698"/>
        <dbReference type="Rhea" id="RHEA-COMP:10700"/>
        <dbReference type="ChEBI" id="CHEBI:15377"/>
        <dbReference type="ChEBI" id="CHEBI:29950"/>
        <dbReference type="ChEBI" id="CHEBI:50058"/>
        <dbReference type="ChEBI" id="CHEBI:57930"/>
        <dbReference type="ChEBI" id="CHEBI:73316"/>
        <dbReference type="EC" id="1.17.4.1"/>
    </reaction>
</comment>
<evidence type="ECO:0000256" key="7">
    <source>
        <dbReference type="ARBA" id="ARBA00022741"/>
    </source>
</evidence>
<evidence type="ECO:0000256" key="4">
    <source>
        <dbReference type="ARBA" id="ARBA00014409"/>
    </source>
</evidence>
<comment type="similarity">
    <text evidence="2 13">Belongs to the ribonucleoside diphosphate reductase class-2 family.</text>
</comment>
<keyword evidence="6 13" id="KW-0237">DNA synthesis</keyword>
<dbReference type="GO" id="GO:0071897">
    <property type="term" value="P:DNA biosynthetic process"/>
    <property type="evidence" value="ECO:0007669"/>
    <property type="project" value="UniProtKB-KW"/>
</dbReference>
<comment type="cofactor">
    <cofactor evidence="1 13">
        <name>adenosylcob(III)alamin</name>
        <dbReference type="ChEBI" id="CHEBI:18408"/>
    </cofactor>
</comment>
<feature type="domain" description="Ribonucleotide reductase large subunit C-terminal" evidence="15">
    <location>
        <begin position="192"/>
        <end position="727"/>
    </location>
</feature>
<dbReference type="PANTHER" id="PTHR43371">
    <property type="entry name" value="VITAMIN B12-DEPENDENT RIBONUCLEOTIDE REDUCTASE"/>
    <property type="match status" value="1"/>
</dbReference>
<evidence type="ECO:0000256" key="2">
    <source>
        <dbReference type="ARBA" id="ARBA00007405"/>
    </source>
</evidence>
<keyword evidence="7 13" id="KW-0547">Nucleotide-binding</keyword>
<evidence type="ECO:0000256" key="12">
    <source>
        <dbReference type="ARBA" id="ARBA00047754"/>
    </source>
</evidence>
<dbReference type="Proteomes" id="UP000612585">
    <property type="component" value="Unassembled WGS sequence"/>
</dbReference>
<dbReference type="AlphaFoldDB" id="A0A8J3YY99"/>